<keyword evidence="2" id="KW-0238">DNA-binding</keyword>
<keyword evidence="3" id="KW-0804">Transcription</keyword>
<evidence type="ECO:0000313" key="6">
    <source>
        <dbReference type="Proteomes" id="UP001595526"/>
    </source>
</evidence>
<evidence type="ECO:0000259" key="4">
    <source>
        <dbReference type="PROSITE" id="PS01124"/>
    </source>
</evidence>
<dbReference type="Pfam" id="PF12833">
    <property type="entry name" value="HTH_18"/>
    <property type="match status" value="1"/>
</dbReference>
<proteinExistence type="predicted"/>
<dbReference type="PANTHER" id="PTHR43280">
    <property type="entry name" value="ARAC-FAMILY TRANSCRIPTIONAL REGULATOR"/>
    <property type="match status" value="1"/>
</dbReference>
<dbReference type="SUPFAM" id="SSF46689">
    <property type="entry name" value="Homeodomain-like"/>
    <property type="match status" value="2"/>
</dbReference>
<sequence>MKLEQYPKVYLYRRIVQAKRFIDDHYAERIDLDAISGEAYFSKFHFIRLFKSIYGKTPRIYLQKVRVAHAKILLGQGFSTAETCFAVGFESIATFSGLFARSVGLPPSGFSARCREKKQRIMRNPRAYVPRCYGEQHGWFENSNFGEVISTSNVDLSTVT</sequence>
<dbReference type="PANTHER" id="PTHR43280:SF2">
    <property type="entry name" value="HTH-TYPE TRANSCRIPTIONAL REGULATOR EXSA"/>
    <property type="match status" value="1"/>
</dbReference>
<dbReference type="SMART" id="SM00342">
    <property type="entry name" value="HTH_ARAC"/>
    <property type="match status" value="1"/>
</dbReference>
<name>A0ABV7JL44_9SPHI</name>
<dbReference type="Gene3D" id="1.10.10.60">
    <property type="entry name" value="Homeodomain-like"/>
    <property type="match status" value="2"/>
</dbReference>
<dbReference type="RefSeq" id="WP_379021420.1">
    <property type="nucleotide sequence ID" value="NZ_JBHRTA010000023.1"/>
</dbReference>
<feature type="domain" description="HTH araC/xylS-type" evidence="4">
    <location>
        <begin position="16"/>
        <end position="113"/>
    </location>
</feature>
<organism evidence="5 6">
    <name type="scientific">Parapedobacter deserti</name>
    <dbReference type="NCBI Taxonomy" id="1912957"/>
    <lineage>
        <taxon>Bacteria</taxon>
        <taxon>Pseudomonadati</taxon>
        <taxon>Bacteroidota</taxon>
        <taxon>Sphingobacteriia</taxon>
        <taxon>Sphingobacteriales</taxon>
        <taxon>Sphingobacteriaceae</taxon>
        <taxon>Parapedobacter</taxon>
    </lineage>
</organism>
<evidence type="ECO:0000313" key="5">
    <source>
        <dbReference type="EMBL" id="MFC3197590.1"/>
    </source>
</evidence>
<dbReference type="PROSITE" id="PS01124">
    <property type="entry name" value="HTH_ARAC_FAMILY_2"/>
    <property type="match status" value="1"/>
</dbReference>
<protein>
    <submittedName>
        <fullName evidence="5">Helix-turn-helix domain-containing protein</fullName>
    </submittedName>
</protein>
<evidence type="ECO:0000256" key="1">
    <source>
        <dbReference type="ARBA" id="ARBA00023015"/>
    </source>
</evidence>
<dbReference type="EMBL" id="JBHRTA010000023">
    <property type="protein sequence ID" value="MFC3197590.1"/>
    <property type="molecule type" value="Genomic_DNA"/>
</dbReference>
<dbReference type="InterPro" id="IPR009057">
    <property type="entry name" value="Homeodomain-like_sf"/>
</dbReference>
<keyword evidence="6" id="KW-1185">Reference proteome</keyword>
<evidence type="ECO:0000256" key="2">
    <source>
        <dbReference type="ARBA" id="ARBA00023125"/>
    </source>
</evidence>
<evidence type="ECO:0000256" key="3">
    <source>
        <dbReference type="ARBA" id="ARBA00023163"/>
    </source>
</evidence>
<dbReference type="InterPro" id="IPR018060">
    <property type="entry name" value="HTH_AraC"/>
</dbReference>
<accession>A0ABV7JL44</accession>
<dbReference type="Proteomes" id="UP001595526">
    <property type="component" value="Unassembled WGS sequence"/>
</dbReference>
<reference evidence="6" key="1">
    <citation type="journal article" date="2019" name="Int. J. Syst. Evol. Microbiol.">
        <title>The Global Catalogue of Microorganisms (GCM) 10K type strain sequencing project: providing services to taxonomists for standard genome sequencing and annotation.</title>
        <authorList>
            <consortium name="The Broad Institute Genomics Platform"/>
            <consortium name="The Broad Institute Genome Sequencing Center for Infectious Disease"/>
            <person name="Wu L."/>
            <person name="Ma J."/>
        </authorList>
    </citation>
    <scope>NUCLEOTIDE SEQUENCE [LARGE SCALE GENOMIC DNA]</scope>
    <source>
        <strain evidence="6">KCTC 52416</strain>
    </source>
</reference>
<comment type="caution">
    <text evidence="5">The sequence shown here is derived from an EMBL/GenBank/DDBJ whole genome shotgun (WGS) entry which is preliminary data.</text>
</comment>
<gene>
    <name evidence="5" type="ORF">ACFOET_08200</name>
</gene>
<keyword evidence="1" id="KW-0805">Transcription regulation</keyword>